<protein>
    <submittedName>
        <fullName evidence="2">Uncharacterized protein</fullName>
    </submittedName>
</protein>
<evidence type="ECO:0000313" key="3">
    <source>
        <dbReference type="Proteomes" id="UP000604046"/>
    </source>
</evidence>
<feature type="region of interest" description="Disordered" evidence="1">
    <location>
        <begin position="1"/>
        <end position="48"/>
    </location>
</feature>
<gene>
    <name evidence="2" type="ORF">SNAT2548_LOCUS35197</name>
</gene>
<name>A0A812VFB1_9DINO</name>
<organism evidence="2 3">
    <name type="scientific">Symbiodinium natans</name>
    <dbReference type="NCBI Taxonomy" id="878477"/>
    <lineage>
        <taxon>Eukaryota</taxon>
        <taxon>Sar</taxon>
        <taxon>Alveolata</taxon>
        <taxon>Dinophyceae</taxon>
        <taxon>Suessiales</taxon>
        <taxon>Symbiodiniaceae</taxon>
        <taxon>Symbiodinium</taxon>
    </lineage>
</organism>
<keyword evidence="3" id="KW-1185">Reference proteome</keyword>
<evidence type="ECO:0000256" key="1">
    <source>
        <dbReference type="SAM" id="MobiDB-lite"/>
    </source>
</evidence>
<feature type="compositionally biased region" description="Basic and acidic residues" evidence="1">
    <location>
        <begin position="15"/>
        <end position="32"/>
    </location>
</feature>
<accession>A0A812VFB1</accession>
<dbReference type="AlphaFoldDB" id="A0A812VFB1"/>
<dbReference type="Proteomes" id="UP000604046">
    <property type="component" value="Unassembled WGS sequence"/>
</dbReference>
<evidence type="ECO:0000313" key="2">
    <source>
        <dbReference type="EMBL" id="CAE7619362.1"/>
    </source>
</evidence>
<proteinExistence type="predicted"/>
<sequence length="366" mass="39104">MAAQRQRAATAVNGPKKEESATPDAGKMKGLETEDSATPDAGKMTGMAPVLASAPLQIDDGQKKGMASSQRSAVCSPRKRQKVQTTRSGGDNHAEIFLYSRSSVNVCAGWEAVPVWAVVWQHTARPSLTFKISENLTCWLAQCPEGFAEFGSSTAALEDVQLLVRQSSKPPYAVCGYAGGDQENLLALLSLLDGYITHRRGLAEFRAVPESPVRLSVPAEVDLSRFRATAQAAWSFEVRGAGLPRSLQEIPSPEFSGHIMLRIGTAASSSAQLSLELSGGTWAAKELLDSAGWAGEYQDSSGQALASKQAGCRYVRRLIVPCRDAAQHASALGWLSSFQHDFVNVDPNIPAEIAGPFRALVQSSTD</sequence>
<comment type="caution">
    <text evidence="2">The sequence shown here is derived from an EMBL/GenBank/DDBJ whole genome shotgun (WGS) entry which is preliminary data.</text>
</comment>
<dbReference type="EMBL" id="CAJNDS010002852">
    <property type="protein sequence ID" value="CAE7619362.1"/>
    <property type="molecule type" value="Genomic_DNA"/>
</dbReference>
<feature type="region of interest" description="Disordered" evidence="1">
    <location>
        <begin position="61"/>
        <end position="87"/>
    </location>
</feature>
<reference evidence="2" key="1">
    <citation type="submission" date="2021-02" db="EMBL/GenBank/DDBJ databases">
        <authorList>
            <person name="Dougan E. K."/>
            <person name="Rhodes N."/>
            <person name="Thang M."/>
            <person name="Chan C."/>
        </authorList>
    </citation>
    <scope>NUCLEOTIDE SEQUENCE</scope>
</reference>